<dbReference type="Pfam" id="PF00512">
    <property type="entry name" value="HisKA"/>
    <property type="match status" value="1"/>
</dbReference>
<dbReference type="RefSeq" id="WP_128631686.1">
    <property type="nucleotide sequence ID" value="NZ_RRCN01000001.1"/>
</dbReference>
<dbReference type="CDD" id="cd00075">
    <property type="entry name" value="HATPase"/>
    <property type="match status" value="1"/>
</dbReference>
<evidence type="ECO:0000256" key="1">
    <source>
        <dbReference type="ARBA" id="ARBA00000085"/>
    </source>
</evidence>
<dbReference type="CDD" id="cd00082">
    <property type="entry name" value="HisKA"/>
    <property type="match status" value="1"/>
</dbReference>
<evidence type="ECO:0000256" key="9">
    <source>
        <dbReference type="ARBA" id="ARBA00023012"/>
    </source>
</evidence>
<feature type="domain" description="Histidine kinase" evidence="11">
    <location>
        <begin position="241"/>
        <end position="460"/>
    </location>
</feature>
<organism evidence="12 13">
    <name type="scientific">Paenibacillus oralis</name>
    <dbReference type="NCBI Taxonomy" id="2490856"/>
    <lineage>
        <taxon>Bacteria</taxon>
        <taxon>Bacillati</taxon>
        <taxon>Bacillota</taxon>
        <taxon>Bacilli</taxon>
        <taxon>Bacillales</taxon>
        <taxon>Paenibacillaceae</taxon>
        <taxon>Paenibacillus</taxon>
    </lineage>
</organism>
<evidence type="ECO:0000256" key="10">
    <source>
        <dbReference type="SAM" id="Phobius"/>
    </source>
</evidence>
<feature type="transmembrane region" description="Helical" evidence="10">
    <location>
        <begin position="157"/>
        <end position="178"/>
    </location>
</feature>
<dbReference type="EMBL" id="RRCN01000001">
    <property type="protein sequence ID" value="RRJ63854.1"/>
    <property type="molecule type" value="Genomic_DNA"/>
</dbReference>
<evidence type="ECO:0000256" key="7">
    <source>
        <dbReference type="ARBA" id="ARBA00022777"/>
    </source>
</evidence>
<evidence type="ECO:0000256" key="2">
    <source>
        <dbReference type="ARBA" id="ARBA00004370"/>
    </source>
</evidence>
<name>A0A3P3U1A9_9BACL</name>
<dbReference type="InterPro" id="IPR004358">
    <property type="entry name" value="Sig_transdc_His_kin-like_C"/>
</dbReference>
<proteinExistence type="predicted"/>
<dbReference type="InterPro" id="IPR003661">
    <property type="entry name" value="HisK_dim/P_dom"/>
</dbReference>
<keyword evidence="10" id="KW-1133">Transmembrane helix</keyword>
<dbReference type="Gene3D" id="1.10.287.130">
    <property type="match status" value="1"/>
</dbReference>
<keyword evidence="8" id="KW-0067">ATP-binding</keyword>
<keyword evidence="13" id="KW-1185">Reference proteome</keyword>
<dbReference type="GO" id="GO:0016036">
    <property type="term" value="P:cellular response to phosphate starvation"/>
    <property type="evidence" value="ECO:0007669"/>
    <property type="project" value="TreeGrafter"/>
</dbReference>
<dbReference type="Pfam" id="PF02518">
    <property type="entry name" value="HATPase_c"/>
    <property type="match status" value="1"/>
</dbReference>
<protein>
    <recommendedName>
        <fullName evidence="3">histidine kinase</fullName>
        <ecNumber evidence="3">2.7.13.3</ecNumber>
    </recommendedName>
</protein>
<dbReference type="AlphaFoldDB" id="A0A3P3U1A9"/>
<dbReference type="PANTHER" id="PTHR45453">
    <property type="entry name" value="PHOSPHATE REGULON SENSOR PROTEIN PHOR"/>
    <property type="match status" value="1"/>
</dbReference>
<dbReference type="InterPro" id="IPR003594">
    <property type="entry name" value="HATPase_dom"/>
</dbReference>
<dbReference type="EC" id="2.7.13.3" evidence="3"/>
<dbReference type="InterPro" id="IPR036890">
    <property type="entry name" value="HATPase_C_sf"/>
</dbReference>
<dbReference type="SUPFAM" id="SSF47384">
    <property type="entry name" value="Homodimeric domain of signal transducing histidine kinase"/>
    <property type="match status" value="1"/>
</dbReference>
<dbReference type="SMART" id="SM00388">
    <property type="entry name" value="HisKA"/>
    <property type="match status" value="1"/>
</dbReference>
<evidence type="ECO:0000256" key="6">
    <source>
        <dbReference type="ARBA" id="ARBA00022741"/>
    </source>
</evidence>
<dbReference type="GO" id="GO:0004721">
    <property type="term" value="F:phosphoprotein phosphatase activity"/>
    <property type="evidence" value="ECO:0007669"/>
    <property type="project" value="TreeGrafter"/>
</dbReference>
<dbReference type="Proteomes" id="UP000267017">
    <property type="component" value="Unassembled WGS sequence"/>
</dbReference>
<evidence type="ECO:0000313" key="13">
    <source>
        <dbReference type="Proteomes" id="UP000267017"/>
    </source>
</evidence>
<keyword evidence="6" id="KW-0547">Nucleotide-binding</keyword>
<dbReference type="SMART" id="SM00387">
    <property type="entry name" value="HATPase_c"/>
    <property type="match status" value="1"/>
</dbReference>
<dbReference type="GO" id="GO:0000155">
    <property type="term" value="F:phosphorelay sensor kinase activity"/>
    <property type="evidence" value="ECO:0007669"/>
    <property type="project" value="InterPro"/>
</dbReference>
<keyword evidence="5" id="KW-0808">Transferase</keyword>
<feature type="transmembrane region" description="Helical" evidence="10">
    <location>
        <begin position="12"/>
        <end position="35"/>
    </location>
</feature>
<keyword evidence="9" id="KW-0902">Two-component regulatory system</keyword>
<accession>A0A3P3U1A9</accession>
<dbReference type="PRINTS" id="PR00344">
    <property type="entry name" value="BCTRLSENSOR"/>
</dbReference>
<dbReference type="PROSITE" id="PS50109">
    <property type="entry name" value="HIS_KIN"/>
    <property type="match status" value="1"/>
</dbReference>
<dbReference type="GO" id="GO:0005886">
    <property type="term" value="C:plasma membrane"/>
    <property type="evidence" value="ECO:0007669"/>
    <property type="project" value="TreeGrafter"/>
</dbReference>
<sequence length="463" mass="52199">MQGVLTMLRRFIGATMLLSLLLMAFNLVLLGTIVFSENKQRNPESVVREVAEQLEVHSDGFRLAGPAEKLLNEREAWAMLLDSKGKIAWEYKLPKQLPRTYSLVDVAKFSRNYLLDYPVFIWEKDTGLLVVGYPQHTYAKYQVSYFKDWIQSLPVRIVLLLVCNLVLFIVLSVCLGAWCMRSIKPLVSGIHGLTKQEPVQVKAKSIFRDLADSINAASRMLQEQNRALKAKDEARSNWIAGISHDVRTPLSMILGYASDLEDHSALPLDQRQQAGIIRRQGEKLRSLIHDLNLVSMLEYEMQPLSIKEVRVSAIVRQAASDFLNQGLDTNRYTIDLKLNDDKIKVRADEKLLLRAVSNLVQNSITHNPQGCRIVIRTEWDRERSVCRLIVSDNGQGAERSELPDLLKLPYSSSRKRIKKHGHGLGLPMVARIAAAHGGRLLLESGVNEGFQATLELPSFVPGT</sequence>
<gene>
    <name evidence="12" type="ORF">EHV15_13630</name>
</gene>
<dbReference type="PANTHER" id="PTHR45453:SF1">
    <property type="entry name" value="PHOSPHATE REGULON SENSOR PROTEIN PHOR"/>
    <property type="match status" value="1"/>
</dbReference>
<keyword evidence="4" id="KW-0597">Phosphoprotein</keyword>
<keyword evidence="10" id="KW-0472">Membrane</keyword>
<comment type="catalytic activity">
    <reaction evidence="1">
        <text>ATP + protein L-histidine = ADP + protein N-phospho-L-histidine.</text>
        <dbReference type="EC" id="2.7.13.3"/>
    </reaction>
</comment>
<dbReference type="OrthoDB" id="368131at2"/>
<evidence type="ECO:0000259" key="11">
    <source>
        <dbReference type="PROSITE" id="PS50109"/>
    </source>
</evidence>
<reference evidence="12 13" key="1">
    <citation type="submission" date="2018-11" db="EMBL/GenBank/DDBJ databases">
        <title>Genome sequencing of Paenibacillus sp. KCOM 3021 (= ChDC PVNT-B20).</title>
        <authorList>
            <person name="Kook J.-K."/>
            <person name="Park S.-N."/>
            <person name="Lim Y.K."/>
        </authorList>
    </citation>
    <scope>NUCLEOTIDE SEQUENCE [LARGE SCALE GENOMIC DNA]</scope>
    <source>
        <strain evidence="12 13">KCOM 3021</strain>
    </source>
</reference>
<dbReference type="SUPFAM" id="SSF55874">
    <property type="entry name" value="ATPase domain of HSP90 chaperone/DNA topoisomerase II/histidine kinase"/>
    <property type="match status" value="1"/>
</dbReference>
<evidence type="ECO:0000256" key="3">
    <source>
        <dbReference type="ARBA" id="ARBA00012438"/>
    </source>
</evidence>
<evidence type="ECO:0000256" key="5">
    <source>
        <dbReference type="ARBA" id="ARBA00022679"/>
    </source>
</evidence>
<evidence type="ECO:0000256" key="8">
    <source>
        <dbReference type="ARBA" id="ARBA00022840"/>
    </source>
</evidence>
<dbReference type="Gene3D" id="3.30.565.10">
    <property type="entry name" value="Histidine kinase-like ATPase, C-terminal domain"/>
    <property type="match status" value="1"/>
</dbReference>
<keyword evidence="10" id="KW-0812">Transmembrane</keyword>
<dbReference type="InterPro" id="IPR050351">
    <property type="entry name" value="BphY/WalK/GraS-like"/>
</dbReference>
<comment type="subcellular location">
    <subcellularLocation>
        <location evidence="2">Membrane</location>
    </subcellularLocation>
</comment>
<comment type="caution">
    <text evidence="12">The sequence shown here is derived from an EMBL/GenBank/DDBJ whole genome shotgun (WGS) entry which is preliminary data.</text>
</comment>
<evidence type="ECO:0000313" key="12">
    <source>
        <dbReference type="EMBL" id="RRJ63854.1"/>
    </source>
</evidence>
<evidence type="ECO:0000256" key="4">
    <source>
        <dbReference type="ARBA" id="ARBA00022553"/>
    </source>
</evidence>
<keyword evidence="7 12" id="KW-0418">Kinase</keyword>
<dbReference type="InterPro" id="IPR036097">
    <property type="entry name" value="HisK_dim/P_sf"/>
</dbReference>
<dbReference type="GO" id="GO:0005524">
    <property type="term" value="F:ATP binding"/>
    <property type="evidence" value="ECO:0007669"/>
    <property type="project" value="UniProtKB-KW"/>
</dbReference>
<dbReference type="InterPro" id="IPR005467">
    <property type="entry name" value="His_kinase_dom"/>
</dbReference>